<evidence type="ECO:0000313" key="6">
    <source>
        <dbReference type="Proteomes" id="UP000014227"/>
    </source>
</evidence>
<dbReference type="EMBL" id="HF951689">
    <property type="protein sequence ID" value="CCW35975.1"/>
    <property type="molecule type" value="Genomic_DNA"/>
</dbReference>
<evidence type="ECO:0000256" key="2">
    <source>
        <dbReference type="ARBA" id="ARBA00023239"/>
    </source>
</evidence>
<protein>
    <submittedName>
        <fullName evidence="5">Uncharacterized conserved protein</fullName>
    </submittedName>
</protein>
<dbReference type="GO" id="GO:0005829">
    <property type="term" value="C:cytosol"/>
    <property type="evidence" value="ECO:0007669"/>
    <property type="project" value="TreeGrafter"/>
</dbReference>
<keyword evidence="2" id="KW-0456">Lyase</keyword>
<gene>
    <name evidence="5" type="ORF">CCALI_02168</name>
</gene>
<dbReference type="KEGG" id="ccz:CCALI_02168"/>
<dbReference type="GO" id="GO:0046872">
    <property type="term" value="F:metal ion binding"/>
    <property type="evidence" value="ECO:0007669"/>
    <property type="project" value="UniProtKB-KW"/>
</dbReference>
<dbReference type="GO" id="GO:0019323">
    <property type="term" value="P:pentose catabolic process"/>
    <property type="evidence" value="ECO:0007669"/>
    <property type="project" value="TreeGrafter"/>
</dbReference>
<dbReference type="PANTHER" id="PTHR22789:SF0">
    <property type="entry name" value="3-OXO-TETRONATE 4-PHOSPHATE DECARBOXYLASE-RELATED"/>
    <property type="match status" value="1"/>
</dbReference>
<reference evidence="6" key="1">
    <citation type="submission" date="2013-03" db="EMBL/GenBank/DDBJ databases">
        <title>Genome sequence of Chthonomonas calidirosea, the first sequenced genome from the Armatimonadetes phylum (formally candidate division OP10).</title>
        <authorList>
            <person name="Lee K.C.Y."/>
            <person name="Morgan X.C."/>
            <person name="Dunfield P.F."/>
            <person name="Tamas I."/>
            <person name="Houghton K.M."/>
            <person name="Vyssotski M."/>
            <person name="Ryan J.L.J."/>
            <person name="Lagutin K."/>
            <person name="McDonald I.R."/>
            <person name="Stott M.B."/>
        </authorList>
    </citation>
    <scope>NUCLEOTIDE SEQUENCE [LARGE SCALE GENOMIC DNA]</scope>
    <source>
        <strain evidence="6">DSM 23976 / ICMP 18418 / T49</strain>
    </source>
</reference>
<dbReference type="InterPro" id="IPR001303">
    <property type="entry name" value="Aldolase_II/adducin_N"/>
</dbReference>
<accession>S0EVX7</accession>
<dbReference type="SMART" id="SM01007">
    <property type="entry name" value="Aldolase_II"/>
    <property type="match status" value="1"/>
</dbReference>
<evidence type="ECO:0000256" key="3">
    <source>
        <dbReference type="SAM" id="MobiDB-lite"/>
    </source>
</evidence>
<proteinExistence type="predicted"/>
<sequence length="251" mass="27886">MQLSRALGAPERDLAILGEGNTSAKVNEELFLVKASGQQLGTIGPKGFCRVRFAPILACFEGPPLSDAALKQVLLESKAEKDQEVLPSVETFFHAYFLTLPGVQFVGHTHPTAINSILCSRRAHELLAGRLFPDEIVVCGVAPCFVEYVDPGIPLAQRIKQRVEEFFEQWGEWPKTVWMQNHGFIALGRSAREVENITLMAVKAARILLGTCAAGGPNFLTEEAVRRIHTRPDEHYRQRQLGQRGEDRPCK</sequence>
<evidence type="ECO:0000256" key="1">
    <source>
        <dbReference type="ARBA" id="ARBA00022723"/>
    </source>
</evidence>
<keyword evidence="6" id="KW-1185">Reference proteome</keyword>
<dbReference type="eggNOG" id="COG3347">
    <property type="taxonomic scope" value="Bacteria"/>
</dbReference>
<dbReference type="Pfam" id="PF00596">
    <property type="entry name" value="Aldolase_II"/>
    <property type="match status" value="1"/>
</dbReference>
<dbReference type="RefSeq" id="WP_016483496.1">
    <property type="nucleotide sequence ID" value="NC_021487.1"/>
</dbReference>
<dbReference type="SUPFAM" id="SSF53639">
    <property type="entry name" value="AraD/HMP-PK domain-like"/>
    <property type="match status" value="1"/>
</dbReference>
<dbReference type="GO" id="GO:0016832">
    <property type="term" value="F:aldehyde-lyase activity"/>
    <property type="evidence" value="ECO:0007669"/>
    <property type="project" value="TreeGrafter"/>
</dbReference>
<dbReference type="AlphaFoldDB" id="S0EVX7"/>
<name>S0EVX7_CHTCT</name>
<dbReference type="InterPro" id="IPR050197">
    <property type="entry name" value="Aldolase_class_II_sugar_metab"/>
</dbReference>
<dbReference type="Proteomes" id="UP000014227">
    <property type="component" value="Chromosome I"/>
</dbReference>
<evidence type="ECO:0000259" key="4">
    <source>
        <dbReference type="SMART" id="SM01007"/>
    </source>
</evidence>
<feature type="domain" description="Class II aldolase/adducin N-terminal" evidence="4">
    <location>
        <begin position="1"/>
        <end position="209"/>
    </location>
</feature>
<dbReference type="PANTHER" id="PTHR22789">
    <property type="entry name" value="FUCULOSE PHOSPHATE ALDOLASE"/>
    <property type="match status" value="1"/>
</dbReference>
<dbReference type="InParanoid" id="S0EVX7"/>
<dbReference type="Gene3D" id="3.40.225.10">
    <property type="entry name" value="Class II aldolase/adducin N-terminal domain"/>
    <property type="match status" value="1"/>
</dbReference>
<dbReference type="HOGENOM" id="CLU_1105848_0_0_0"/>
<dbReference type="STRING" id="454171.CP488_01925"/>
<keyword evidence="1" id="KW-0479">Metal-binding</keyword>
<evidence type="ECO:0000313" key="5">
    <source>
        <dbReference type="EMBL" id="CCW35975.1"/>
    </source>
</evidence>
<organism evidence="5 6">
    <name type="scientific">Chthonomonas calidirosea (strain DSM 23976 / ICMP 18418 / T49)</name>
    <dbReference type="NCBI Taxonomy" id="1303518"/>
    <lineage>
        <taxon>Bacteria</taxon>
        <taxon>Bacillati</taxon>
        <taxon>Armatimonadota</taxon>
        <taxon>Chthonomonadia</taxon>
        <taxon>Chthonomonadales</taxon>
        <taxon>Chthonomonadaceae</taxon>
        <taxon>Chthonomonas</taxon>
    </lineage>
</organism>
<dbReference type="InterPro" id="IPR036409">
    <property type="entry name" value="Aldolase_II/adducin_N_sf"/>
</dbReference>
<dbReference type="PATRIC" id="fig|1303518.3.peg.2248"/>
<feature type="region of interest" description="Disordered" evidence="3">
    <location>
        <begin position="231"/>
        <end position="251"/>
    </location>
</feature>